<evidence type="ECO:0000313" key="1">
    <source>
        <dbReference type="EMBL" id="SIO94631.1"/>
    </source>
</evidence>
<dbReference type="Proteomes" id="UP000184774">
    <property type="component" value="Unassembled WGS sequence"/>
</dbReference>
<dbReference type="AlphaFoldDB" id="A0A1N6M5A8"/>
<protein>
    <submittedName>
        <fullName evidence="1">Uncharacterized protein</fullName>
    </submittedName>
</protein>
<name>A0A1N6M5A8_9VIBR</name>
<proteinExistence type="predicted"/>
<gene>
    <name evidence="1" type="ORF">VSP9026_02356</name>
</gene>
<reference evidence="1 2" key="1">
    <citation type="submission" date="2016-12" db="EMBL/GenBank/DDBJ databases">
        <authorList>
            <person name="Song W.-J."/>
            <person name="Kurnit D.M."/>
        </authorList>
    </citation>
    <scope>NUCLEOTIDE SEQUENCE [LARGE SCALE GENOMIC DNA]</scope>
    <source>
        <strain evidence="1 2">CECT 9026</strain>
    </source>
</reference>
<dbReference type="EMBL" id="FSSB01000016">
    <property type="protein sequence ID" value="SIO94631.1"/>
    <property type="molecule type" value="Genomic_DNA"/>
</dbReference>
<accession>A0A1N6M5A8</accession>
<sequence length="78" mass="8748">MAGWHLMPLFMVMRVSSFLFGRMAPNSSKERTGRDNADLSRVPPVIRFSSYSRLISSYTVLDSHSFSSASTGGWKNET</sequence>
<organism evidence="1 2">
    <name type="scientific">Vibrio spartinae</name>
    <dbReference type="NCBI Taxonomy" id="1918945"/>
    <lineage>
        <taxon>Bacteria</taxon>
        <taxon>Pseudomonadati</taxon>
        <taxon>Pseudomonadota</taxon>
        <taxon>Gammaproteobacteria</taxon>
        <taxon>Vibrionales</taxon>
        <taxon>Vibrionaceae</taxon>
        <taxon>Vibrio</taxon>
    </lineage>
</organism>
<evidence type="ECO:0000313" key="2">
    <source>
        <dbReference type="Proteomes" id="UP000184774"/>
    </source>
</evidence>